<dbReference type="GO" id="GO:0008559">
    <property type="term" value="F:ABC-type xenobiotic transporter activity"/>
    <property type="evidence" value="ECO:0007669"/>
    <property type="project" value="UniProtKB-EC"/>
</dbReference>
<dbReference type="PROSITE" id="PS50929">
    <property type="entry name" value="ABC_TM1F"/>
    <property type="match status" value="2"/>
</dbReference>
<dbReference type="FunFam" id="3.40.50.300:FF:000997">
    <property type="entry name" value="Multidrug resistance-associated protein 1"/>
    <property type="match status" value="1"/>
</dbReference>
<feature type="transmembrane region" description="Helical" evidence="14">
    <location>
        <begin position="73"/>
        <end position="93"/>
    </location>
</feature>
<dbReference type="InterPro" id="IPR050173">
    <property type="entry name" value="ABC_transporter_C-like"/>
</dbReference>
<keyword evidence="9" id="KW-1278">Translocase</keyword>
<dbReference type="InterPro" id="IPR036640">
    <property type="entry name" value="ABC1_TM_sf"/>
</dbReference>
<dbReference type="Proteomes" id="UP000009046">
    <property type="component" value="Unassembled WGS sequence"/>
</dbReference>
<feature type="transmembrane region" description="Helical" evidence="14">
    <location>
        <begin position="450"/>
        <end position="476"/>
    </location>
</feature>
<dbReference type="InterPro" id="IPR011527">
    <property type="entry name" value="ABC1_TM_dom"/>
</dbReference>
<dbReference type="InParanoid" id="E0W3B6"/>
<dbReference type="InterPro" id="IPR003593">
    <property type="entry name" value="AAA+_ATPase"/>
</dbReference>
<dbReference type="CDD" id="cd03250">
    <property type="entry name" value="ABCC_MRP_domain1"/>
    <property type="match status" value="1"/>
</dbReference>
<feature type="transmembrane region" description="Helical" evidence="14">
    <location>
        <begin position="1106"/>
        <end position="1123"/>
    </location>
</feature>
<comment type="catalytic activity">
    <reaction evidence="12">
        <text>ATP + H2O + xenobioticSide 1 = ADP + phosphate + xenobioticSide 2.</text>
        <dbReference type="EC" id="7.6.2.2"/>
    </reaction>
</comment>
<dbReference type="eggNOG" id="KOG0054">
    <property type="taxonomic scope" value="Eukaryota"/>
</dbReference>
<dbReference type="Gene3D" id="3.40.50.300">
    <property type="entry name" value="P-loop containing nucleotide triphosphate hydrolases"/>
    <property type="match status" value="2"/>
</dbReference>
<evidence type="ECO:0000259" key="16">
    <source>
        <dbReference type="PROSITE" id="PS50929"/>
    </source>
</evidence>
<dbReference type="OMA" id="PYAWPSQ"/>
<reference evidence="17" key="2">
    <citation type="submission" date="2007-04" db="EMBL/GenBank/DDBJ databases">
        <title>The genome of the human body louse.</title>
        <authorList>
            <consortium name="The Human Body Louse Genome Consortium"/>
            <person name="Kirkness E."/>
            <person name="Walenz B."/>
            <person name="Hass B."/>
            <person name="Bruggner R."/>
            <person name="Strausberg R."/>
        </authorList>
    </citation>
    <scope>NUCLEOTIDE SEQUENCE</scope>
    <source>
        <strain evidence="17">USDA</strain>
    </source>
</reference>
<dbReference type="PROSITE" id="PS50893">
    <property type="entry name" value="ABC_TRANSPORTER_2"/>
    <property type="match status" value="2"/>
</dbReference>
<evidence type="ECO:0000259" key="15">
    <source>
        <dbReference type="PROSITE" id="PS50893"/>
    </source>
</evidence>
<dbReference type="PROSITE" id="PS00211">
    <property type="entry name" value="ABC_TRANSPORTER_1"/>
    <property type="match status" value="2"/>
</dbReference>
<organism>
    <name type="scientific">Pediculus humanus subsp. corporis</name>
    <name type="common">Body louse</name>
    <dbReference type="NCBI Taxonomy" id="121224"/>
    <lineage>
        <taxon>Eukaryota</taxon>
        <taxon>Metazoa</taxon>
        <taxon>Ecdysozoa</taxon>
        <taxon>Arthropoda</taxon>
        <taxon>Hexapoda</taxon>
        <taxon>Insecta</taxon>
        <taxon>Pterygota</taxon>
        <taxon>Neoptera</taxon>
        <taxon>Paraneoptera</taxon>
        <taxon>Psocodea</taxon>
        <taxon>Troctomorpha</taxon>
        <taxon>Phthiraptera</taxon>
        <taxon>Anoplura</taxon>
        <taxon>Pediculidae</taxon>
        <taxon>Pediculus</taxon>
    </lineage>
</organism>
<dbReference type="SMART" id="SM00382">
    <property type="entry name" value="AAA"/>
    <property type="match status" value="2"/>
</dbReference>
<evidence type="ECO:0000256" key="8">
    <source>
        <dbReference type="ARBA" id="ARBA00022840"/>
    </source>
</evidence>
<keyword evidence="17" id="KW-0560">Oxidoreductase</keyword>
<feature type="domain" description="ABC transporter" evidence="15">
    <location>
        <begin position="683"/>
        <end position="911"/>
    </location>
</feature>
<dbReference type="CTD" id="8237001"/>
<evidence type="ECO:0000313" key="17">
    <source>
        <dbReference type="EMBL" id="EEB20122.1"/>
    </source>
</evidence>
<comment type="subcellular location">
    <subcellularLocation>
        <location evidence="1">Membrane</location>
        <topology evidence="1">Multi-pass membrane protein</topology>
    </subcellularLocation>
</comment>
<feature type="transmembrane region" description="Helical" evidence="14">
    <location>
        <begin position="1199"/>
        <end position="1218"/>
    </location>
</feature>
<dbReference type="FunCoup" id="E0W3B6">
    <property type="interactions" value="261"/>
</dbReference>
<dbReference type="KEGG" id="phu:Phum_PHUM602820"/>
<evidence type="ECO:0000256" key="14">
    <source>
        <dbReference type="SAM" id="Phobius"/>
    </source>
</evidence>
<gene>
    <name evidence="18" type="primary">8237001</name>
    <name evidence="17" type="ORF">Phum_PHUM602820</name>
</gene>
<keyword evidence="7" id="KW-0547">Nucleotide-binding</keyword>
<dbReference type="InterPro" id="IPR003439">
    <property type="entry name" value="ABC_transporter-like_ATP-bd"/>
</dbReference>
<feature type="domain" description="ABC transporter" evidence="15">
    <location>
        <begin position="1287"/>
        <end position="1520"/>
    </location>
</feature>
<evidence type="ECO:0000256" key="2">
    <source>
        <dbReference type="ARBA" id="ARBA00009726"/>
    </source>
</evidence>
<dbReference type="EMBL" id="DS235882">
    <property type="protein sequence ID" value="EEB20122.1"/>
    <property type="molecule type" value="Genomic_DNA"/>
</dbReference>
<feature type="region of interest" description="Disordered" evidence="13">
    <location>
        <begin position="652"/>
        <end position="675"/>
    </location>
</feature>
<reference evidence="17" key="1">
    <citation type="submission" date="2007-04" db="EMBL/GenBank/DDBJ databases">
        <title>Annotation of Pediculus humanus corporis strain USDA.</title>
        <authorList>
            <person name="Kirkness E."/>
            <person name="Hannick L."/>
            <person name="Hass B."/>
            <person name="Bruggner R."/>
            <person name="Lawson D."/>
            <person name="Bidwell S."/>
            <person name="Joardar V."/>
            <person name="Caler E."/>
            <person name="Walenz B."/>
            <person name="Inman J."/>
            <person name="Schobel S."/>
            <person name="Galinsky K."/>
            <person name="Amedeo P."/>
            <person name="Strausberg R."/>
        </authorList>
    </citation>
    <scope>NUCLEOTIDE SEQUENCE</scope>
    <source>
        <strain evidence="17">USDA</strain>
    </source>
</reference>
<evidence type="ECO:0000256" key="1">
    <source>
        <dbReference type="ARBA" id="ARBA00004141"/>
    </source>
</evidence>
<dbReference type="GeneID" id="8237001"/>
<feature type="transmembrane region" description="Helical" evidence="14">
    <location>
        <begin position="576"/>
        <end position="600"/>
    </location>
</feature>
<keyword evidence="4" id="KW-0813">Transport</keyword>
<feature type="domain" description="ABC transmembrane type-1" evidence="16">
    <location>
        <begin position="327"/>
        <end position="605"/>
    </location>
</feature>
<feature type="transmembrane region" description="Helical" evidence="14">
    <location>
        <begin position="1081"/>
        <end position="1100"/>
    </location>
</feature>
<dbReference type="HOGENOM" id="CLU_000604_27_1_1"/>
<keyword evidence="6" id="KW-0677">Repeat</keyword>
<feature type="transmembrane region" description="Helical" evidence="14">
    <location>
        <begin position="1224"/>
        <end position="1244"/>
    </location>
</feature>
<evidence type="ECO:0000256" key="11">
    <source>
        <dbReference type="ARBA" id="ARBA00023136"/>
    </source>
</evidence>
<keyword evidence="5 14" id="KW-0812">Transmembrane</keyword>
<dbReference type="GO" id="GO:0016020">
    <property type="term" value="C:membrane"/>
    <property type="evidence" value="ECO:0007669"/>
    <property type="project" value="UniProtKB-SubCell"/>
</dbReference>
<dbReference type="CDD" id="cd18605">
    <property type="entry name" value="ABC_6TM_MRP7_D2_like"/>
    <property type="match status" value="1"/>
</dbReference>
<dbReference type="Pfam" id="PF00664">
    <property type="entry name" value="ABC_membrane"/>
    <property type="match status" value="2"/>
</dbReference>
<dbReference type="FunFam" id="3.40.50.300:FF:000630">
    <property type="entry name" value="ATP-binding cassette (ABC) transporter, putative"/>
    <property type="match status" value="1"/>
</dbReference>
<dbReference type="SUPFAM" id="SSF90123">
    <property type="entry name" value="ABC transporter transmembrane region"/>
    <property type="match status" value="2"/>
</dbReference>
<dbReference type="OrthoDB" id="6500128at2759"/>
<accession>E0W3B6</accession>
<proteinExistence type="inferred from homology"/>
<keyword evidence="19" id="KW-1185">Reference proteome</keyword>
<dbReference type="EnsemblMetazoa" id="PHUM602820-RA">
    <property type="protein sequence ID" value="PHUM602820-PA"/>
    <property type="gene ID" value="PHUM602820"/>
</dbReference>
<evidence type="ECO:0000256" key="5">
    <source>
        <dbReference type="ARBA" id="ARBA00022692"/>
    </source>
</evidence>
<feature type="transmembrane region" description="Helical" evidence="14">
    <location>
        <begin position="33"/>
        <end position="52"/>
    </location>
</feature>
<evidence type="ECO:0000256" key="10">
    <source>
        <dbReference type="ARBA" id="ARBA00022989"/>
    </source>
</evidence>
<dbReference type="PANTHER" id="PTHR24223">
    <property type="entry name" value="ATP-BINDING CASSETTE SUB-FAMILY C"/>
    <property type="match status" value="1"/>
</dbReference>
<feature type="transmembrane region" description="Helical" evidence="14">
    <location>
        <begin position="1012"/>
        <end position="1042"/>
    </location>
</feature>
<feature type="transmembrane region" description="Helical" evidence="14">
    <location>
        <begin position="99"/>
        <end position="119"/>
    </location>
</feature>
<protein>
    <recommendedName>
        <fullName evidence="3">ABC-type xenobiotic transporter</fullName>
        <ecNumber evidence="3">7.6.2.2</ecNumber>
    </recommendedName>
</protein>
<keyword evidence="10 14" id="KW-1133">Transmembrane helix</keyword>
<dbReference type="RefSeq" id="XP_002432860.1">
    <property type="nucleotide sequence ID" value="XM_002432815.1"/>
</dbReference>
<evidence type="ECO:0000256" key="4">
    <source>
        <dbReference type="ARBA" id="ARBA00022448"/>
    </source>
</evidence>
<keyword evidence="11 14" id="KW-0472">Membrane</keyword>
<dbReference type="VEuPathDB" id="VectorBase:PHUM602820"/>
<keyword evidence="8" id="KW-0067">ATP-binding</keyword>
<feature type="transmembrane region" description="Helical" evidence="14">
    <location>
        <begin position="547"/>
        <end position="570"/>
    </location>
</feature>
<feature type="transmembrane region" description="Helical" evidence="14">
    <location>
        <begin position="131"/>
        <end position="148"/>
    </location>
</feature>
<evidence type="ECO:0000313" key="19">
    <source>
        <dbReference type="Proteomes" id="UP000009046"/>
    </source>
</evidence>
<name>E0W3B6_PEDHC</name>
<evidence type="ECO:0000256" key="12">
    <source>
        <dbReference type="ARBA" id="ARBA00034018"/>
    </source>
</evidence>
<feature type="transmembrane region" description="Helical" evidence="14">
    <location>
        <begin position="363"/>
        <end position="383"/>
    </location>
</feature>
<dbReference type="SUPFAM" id="SSF52540">
    <property type="entry name" value="P-loop containing nucleoside triphosphate hydrolases"/>
    <property type="match status" value="2"/>
</dbReference>
<dbReference type="FunFam" id="1.20.1560.10:FF:000037">
    <property type="entry name" value="ATP-binding cassette subfamily C member 10"/>
    <property type="match status" value="1"/>
</dbReference>
<evidence type="ECO:0000256" key="6">
    <source>
        <dbReference type="ARBA" id="ARBA00022737"/>
    </source>
</evidence>
<dbReference type="GO" id="GO:0005524">
    <property type="term" value="F:ATP binding"/>
    <property type="evidence" value="ECO:0007669"/>
    <property type="project" value="UniProtKB-KW"/>
</dbReference>
<reference evidence="18" key="3">
    <citation type="submission" date="2020-05" db="UniProtKB">
        <authorList>
            <consortium name="EnsemblMetazoa"/>
        </authorList>
    </citation>
    <scope>IDENTIFICATION</scope>
    <source>
        <strain evidence="18">USDA</strain>
    </source>
</reference>
<dbReference type="GO" id="GO:0016491">
    <property type="term" value="F:oxidoreductase activity"/>
    <property type="evidence" value="ECO:0007669"/>
    <property type="project" value="UniProtKB-KW"/>
</dbReference>
<feature type="domain" description="ABC transmembrane type-1" evidence="16">
    <location>
        <begin position="1012"/>
        <end position="1252"/>
    </location>
</feature>
<feature type="transmembrane region" description="Helical" evidence="14">
    <location>
        <begin position="951"/>
        <end position="972"/>
    </location>
</feature>
<dbReference type="STRING" id="121224.E0W3B6"/>
<dbReference type="FunFam" id="1.20.1560.10:FF:000113">
    <property type="entry name" value="ABC transporter, putative"/>
    <property type="match status" value="1"/>
</dbReference>
<dbReference type="GO" id="GO:0016887">
    <property type="term" value="F:ATP hydrolysis activity"/>
    <property type="evidence" value="ECO:0007669"/>
    <property type="project" value="InterPro"/>
</dbReference>
<evidence type="ECO:0000256" key="7">
    <source>
        <dbReference type="ARBA" id="ARBA00022741"/>
    </source>
</evidence>
<dbReference type="InterPro" id="IPR017871">
    <property type="entry name" value="ABC_transporter-like_CS"/>
</dbReference>
<evidence type="ECO:0000256" key="13">
    <source>
        <dbReference type="SAM" id="MobiDB-lite"/>
    </source>
</evidence>
<dbReference type="CDD" id="cd18598">
    <property type="entry name" value="ABC_6TM_MRP7_D1_like"/>
    <property type="match status" value="1"/>
</dbReference>
<evidence type="ECO:0000313" key="18">
    <source>
        <dbReference type="EnsemblMetazoa" id="PHUM602820-PA"/>
    </source>
</evidence>
<dbReference type="CDD" id="cd03244">
    <property type="entry name" value="ABCC_MRP_domain2"/>
    <property type="match status" value="1"/>
</dbReference>
<dbReference type="PANTHER" id="PTHR24223:SF330">
    <property type="entry name" value="ATP-BINDING CASSETTE SUB-FAMILY C MEMBER 10"/>
    <property type="match status" value="1"/>
</dbReference>
<evidence type="ECO:0000256" key="9">
    <source>
        <dbReference type="ARBA" id="ARBA00022967"/>
    </source>
</evidence>
<evidence type="ECO:0000256" key="3">
    <source>
        <dbReference type="ARBA" id="ARBA00012191"/>
    </source>
</evidence>
<dbReference type="Pfam" id="PF00005">
    <property type="entry name" value="ABC_tran"/>
    <property type="match status" value="2"/>
</dbReference>
<dbReference type="Gene3D" id="1.20.1560.10">
    <property type="entry name" value="ABC transporter type 1, transmembrane domain"/>
    <property type="match status" value="2"/>
</dbReference>
<comment type="similarity">
    <text evidence="2">Belongs to the ABC transporter superfamily. ABCC family. Conjugate transporter (TC 3.A.1.208) subfamily.</text>
</comment>
<dbReference type="InterPro" id="IPR027417">
    <property type="entry name" value="P-loop_NTPase"/>
</dbReference>
<dbReference type="EC" id="7.6.2.2" evidence="3"/>
<dbReference type="EMBL" id="AAZO01007363">
    <property type="status" value="NOT_ANNOTATED_CDS"/>
    <property type="molecule type" value="Genomic_DNA"/>
</dbReference>
<sequence>MEGNWSWVEMCGPGGLVPWYPSKRDIGSCFQQLFLLVPVSIIFAIVSAYYCGSKSDRTRYQNRKCIIQSRFTVSLLIAIIPVIRFIVGSQYAFEMFRPVDYLTAGVEIIAWFVHSGYVLSLRHENKIHGPVIVRVLWTLLVILAVINLRSQILTSHSNDDFVYHVKFGFSFTLVFLQICYGLTFFFSCGSSQSSYQMYDRYSRYTERSRLLTSTTFHGFVEDVDSEDLGVAMENESFTSKLIFHWVYFLMKKGSEKKLKTCDDLFDLPSEMNSFYLRTKMNSAMGVVPKPEDVTVYGSTDVSILPKPEKITLLKALHKCFKFEFYSIGVLKLCSDVLNFGGPLLLNRLVTFIESKEEKLDTGLYCAFGLFLTTFFGALTNVHFNFFMTKVGLKLRGALIGTIYSKTLNTVYLDINKFSTGEIINFMSVDTERVVNSCASFHSLWSIPLQLIVTFYLLYSQVGVAFLAGVIFTVLLIPINKAIASKICEYSVKLMEQKDQRVSTTTEMLQGIRVLKIHVWEQFFLEKILKIRNVEIKHLKSRKYLDALCVYFWATTPIIISTLTFATYSLLGNQLTAATVFTTMALLNMLIAPLNAFPWILNGLTEAWVSINRIQKLLDSKDNNFREYYENKFQEQDVIYSLKHCKFKWQSDDDSLKKNSEGSEEVNGSETDNNQMNPLLINETETINFWESQSPPESESHFVLDIVNLVVREGNLVGVIGPVGSGKSTFLSALIGEINKIRGNITMRNIEGGCALVTQTPWIQRGTIRDNILFGKSYDSLWYKSVIDGCCLTADIELLQGGDLASVGEGGMTLSGGQRARVALARAVYQNRDIYLLDDVLASVDVRVARVIFNKVICGLLKDKTRILCTNNLQLLINADLIIKLNKGKVEAVGKPSEILDRFEEFNNFEIECSSPSEGDKEVLTNENKNIVESDLESKESGAISARVYKTYWTSIGHFLSILILLSVTLMQASRNVTDYWLSCWVSEEGKYNSTGDPFPDWSESIKKHYLEVYGILAFMNTIFTFMRAFLFAYGTIQAAVVVHEKLLKKILSSKIVFFDISPIGRILNRFSSDTYTIDDSLPFILNIFLAQLFGLLGSVAMTIYGLPWLCLILVPLVPIYYHVQTSYRNASRELRRLCSVSLSPLFCHLHETLQGLTTIRAFRTLTRFRQRSDEYLERNQKAIFANQAANQWLSFNLQMIGVVLVTGCAVIAALQHKFDVVDSAIIGLIISYSLSTTSLLNGVVSSFTETEKEMISMERVGQYLDEIESESEDGNSPPYGWLSQGVIIFQGVYLKYREHIPPSLNGVSFEIRPAEKVGIVGRTGAGKSSLFAALLRLVNLASGKIIIDTVNINHISLQSLRSRISVIPQDPFLFEGSVRVNIDPLEEFTDSQIMNALQKCHMKMAVERLGGLQAKITSGGKNFSQGERQLLCLARAVLKNAKIVCVDEATAFVDTESDKKIQHTIRSCFRQSTVLTIAHRISTVMDCDRILVLNDGEVVEFDAPKTLALDKTSYFHQLCQQEIH</sequence>
<feature type="transmembrane region" description="Helical" evidence="14">
    <location>
        <begin position="168"/>
        <end position="188"/>
    </location>
</feature>